<evidence type="ECO:0000313" key="3">
    <source>
        <dbReference type="Proteomes" id="UP000325797"/>
    </source>
</evidence>
<proteinExistence type="predicted"/>
<feature type="signal peptide" evidence="1">
    <location>
        <begin position="1"/>
        <end position="23"/>
    </location>
</feature>
<dbReference type="AlphaFoldDB" id="A0A5J6N5N2"/>
<dbReference type="Proteomes" id="UP000325797">
    <property type="component" value="Chromosome"/>
</dbReference>
<protein>
    <submittedName>
        <fullName evidence="2">Uncharacterized protein</fullName>
    </submittedName>
</protein>
<dbReference type="RefSeq" id="WP_151119208.1">
    <property type="nucleotide sequence ID" value="NZ_CP042582.1"/>
</dbReference>
<evidence type="ECO:0000256" key="1">
    <source>
        <dbReference type="SAM" id="SignalP"/>
    </source>
</evidence>
<gene>
    <name evidence="2" type="ORF">FRZ61_38190</name>
</gene>
<dbReference type="EMBL" id="CP042582">
    <property type="protein sequence ID" value="QEX23880.1"/>
    <property type="molecule type" value="Genomic_DNA"/>
</dbReference>
<feature type="chain" id="PRO_5023883757" evidence="1">
    <location>
        <begin position="24"/>
        <end position="64"/>
    </location>
</feature>
<reference evidence="2 3" key="1">
    <citation type="submission" date="2019-08" db="EMBL/GenBank/DDBJ databases">
        <title>Hyperibacter terrae gen. nov., sp. nov. and Hyperibacter viscosus sp. nov., two new members in the family Rhodospirillaceae isolated from the rhizosphere of Hypericum perforatum.</title>
        <authorList>
            <person name="Noviana Z."/>
        </authorList>
    </citation>
    <scope>NUCLEOTIDE SEQUENCE [LARGE SCALE GENOMIC DNA]</scope>
    <source>
        <strain evidence="2 3">R5959</strain>
    </source>
</reference>
<keyword evidence="1" id="KW-0732">Signal</keyword>
<evidence type="ECO:0000313" key="2">
    <source>
        <dbReference type="EMBL" id="QEX23880.1"/>
    </source>
</evidence>
<organism evidence="2 3">
    <name type="scientific">Hypericibacter adhaerens</name>
    <dbReference type="NCBI Taxonomy" id="2602016"/>
    <lineage>
        <taxon>Bacteria</taxon>
        <taxon>Pseudomonadati</taxon>
        <taxon>Pseudomonadota</taxon>
        <taxon>Alphaproteobacteria</taxon>
        <taxon>Rhodospirillales</taxon>
        <taxon>Dongiaceae</taxon>
        <taxon>Hypericibacter</taxon>
    </lineage>
</organism>
<accession>A0A5J6N5N2</accession>
<keyword evidence="3" id="KW-1185">Reference proteome</keyword>
<dbReference type="KEGG" id="hadh:FRZ61_38190"/>
<sequence length="64" mass="6590">MIRVSALLPAFVVVFGMATAAFAGTPNANITTPDHGKDKAAQTAACGQAPRYLEPSYCGPNNGH</sequence>
<name>A0A5J6N5N2_9PROT</name>